<dbReference type="PANTHER" id="PTHR42760:SF135">
    <property type="entry name" value="BLL7886 PROTEIN"/>
    <property type="match status" value="1"/>
</dbReference>
<dbReference type="PRINTS" id="PR00080">
    <property type="entry name" value="SDRFAMILY"/>
</dbReference>
<dbReference type="PRINTS" id="PR00081">
    <property type="entry name" value="GDHRDH"/>
</dbReference>
<evidence type="ECO:0000313" key="5">
    <source>
        <dbReference type="Proteomes" id="UP000190064"/>
    </source>
</evidence>
<dbReference type="InterPro" id="IPR057326">
    <property type="entry name" value="KR_dom"/>
</dbReference>
<dbReference type="GO" id="GO:0016616">
    <property type="term" value="F:oxidoreductase activity, acting on the CH-OH group of donors, NAD or NADP as acceptor"/>
    <property type="evidence" value="ECO:0007669"/>
    <property type="project" value="TreeGrafter"/>
</dbReference>
<evidence type="ECO:0000256" key="1">
    <source>
        <dbReference type="ARBA" id="ARBA00006484"/>
    </source>
</evidence>
<dbReference type="EMBL" id="MTSD02000001">
    <property type="protein sequence ID" value="OOV88392.1"/>
    <property type="molecule type" value="Genomic_DNA"/>
</dbReference>
<evidence type="ECO:0000259" key="3">
    <source>
        <dbReference type="SMART" id="SM00822"/>
    </source>
</evidence>
<keyword evidence="2" id="KW-0560">Oxidoreductase</keyword>
<dbReference type="NCBIfam" id="NF006072">
    <property type="entry name" value="PRK08217.1"/>
    <property type="match status" value="1"/>
</dbReference>
<dbReference type="AlphaFoldDB" id="A0A1T1HF07"/>
<dbReference type="InterPro" id="IPR020904">
    <property type="entry name" value="Sc_DH/Rdtase_CS"/>
</dbReference>
<dbReference type="Gene3D" id="3.40.50.720">
    <property type="entry name" value="NAD(P)-binding Rossmann-like Domain"/>
    <property type="match status" value="1"/>
</dbReference>
<dbReference type="InterPro" id="IPR036291">
    <property type="entry name" value="NAD(P)-bd_dom_sf"/>
</dbReference>
<feature type="domain" description="Ketoreductase" evidence="3">
    <location>
        <begin position="6"/>
        <end position="194"/>
    </location>
</feature>
<evidence type="ECO:0000256" key="2">
    <source>
        <dbReference type="ARBA" id="ARBA00023002"/>
    </source>
</evidence>
<comment type="caution">
    <text evidence="4">The sequence shown here is derived from an EMBL/GenBank/DDBJ whole genome shotgun (WGS) entry which is preliminary data.</text>
</comment>
<keyword evidence="5" id="KW-1185">Reference proteome</keyword>
<dbReference type="STRING" id="966.BTA35_0202455"/>
<dbReference type="SUPFAM" id="SSF51735">
    <property type="entry name" value="NAD(P)-binding Rossmann-fold domains"/>
    <property type="match status" value="1"/>
</dbReference>
<protein>
    <submittedName>
        <fullName evidence="4">3-oxoacyl-ACP reductase</fullName>
    </submittedName>
</protein>
<dbReference type="PANTHER" id="PTHR42760">
    <property type="entry name" value="SHORT-CHAIN DEHYDROGENASES/REDUCTASES FAMILY MEMBER"/>
    <property type="match status" value="1"/>
</dbReference>
<dbReference type="GO" id="GO:0030497">
    <property type="term" value="P:fatty acid elongation"/>
    <property type="evidence" value="ECO:0007669"/>
    <property type="project" value="TreeGrafter"/>
</dbReference>
<gene>
    <name evidence="4" type="primary">fabG</name>
    <name evidence="4" type="ORF">BTA35_0202455</name>
</gene>
<dbReference type="InterPro" id="IPR002347">
    <property type="entry name" value="SDR_fam"/>
</dbReference>
<accession>A0A1T1HF07</accession>
<evidence type="ECO:0000313" key="4">
    <source>
        <dbReference type="EMBL" id="OOV88392.1"/>
    </source>
</evidence>
<dbReference type="Pfam" id="PF13561">
    <property type="entry name" value="adh_short_C2"/>
    <property type="match status" value="1"/>
</dbReference>
<dbReference type="Proteomes" id="UP000190064">
    <property type="component" value="Unassembled WGS sequence"/>
</dbReference>
<name>A0A1T1HF07_OCELI</name>
<proteinExistence type="inferred from homology"/>
<dbReference type="RefSeq" id="WP_077242827.1">
    <property type="nucleotide sequence ID" value="NZ_FXTS01000001.1"/>
</dbReference>
<dbReference type="PROSITE" id="PS00061">
    <property type="entry name" value="ADH_SHORT"/>
    <property type="match status" value="1"/>
</dbReference>
<organism evidence="4 5">
    <name type="scientific">Oceanospirillum linum</name>
    <dbReference type="NCBI Taxonomy" id="966"/>
    <lineage>
        <taxon>Bacteria</taxon>
        <taxon>Pseudomonadati</taxon>
        <taxon>Pseudomonadota</taxon>
        <taxon>Gammaproteobacteria</taxon>
        <taxon>Oceanospirillales</taxon>
        <taxon>Oceanospirillaceae</taxon>
        <taxon>Oceanospirillum</taxon>
    </lineage>
</organism>
<dbReference type="SMART" id="SM00822">
    <property type="entry name" value="PKS_KR"/>
    <property type="match status" value="1"/>
</dbReference>
<reference evidence="4" key="1">
    <citation type="submission" date="2017-02" db="EMBL/GenBank/DDBJ databases">
        <title>Draft Genome Sequence of the Salt Water Bacterium Oceanospirillum linum ATCC 11336.</title>
        <authorList>
            <person name="Trachtenberg A.M."/>
            <person name="Carney J.G."/>
            <person name="Linnane J.D."/>
            <person name="Rheaume B.A."/>
            <person name="Pitts N.L."/>
            <person name="Mykles D.L."/>
            <person name="Maclea K.S."/>
        </authorList>
    </citation>
    <scope>NUCLEOTIDE SEQUENCE [LARGE SCALE GENOMIC DNA]</scope>
    <source>
        <strain evidence="4">ATCC 11336</strain>
    </source>
</reference>
<dbReference type="FunFam" id="3.40.50.720:FF:000173">
    <property type="entry name" value="3-oxoacyl-[acyl-carrier protein] reductase"/>
    <property type="match status" value="1"/>
</dbReference>
<sequence length="253" mass="27306">MDLQDKVVVITGGGQGLGRQMALRLAAKGAKLALVDLNQEKLDETASLVKEAGSEAKTYIANVAQEAEVEATFNKIATEFGRLDVLVNNAGITRDGLFIKAKDGQVQQKMSLEQWQQVIDVNLTGVFLCAREAACQMIERDIPGVIINISSISRSGNLGQTNYTAAKAGVANMAVTWAKELSRYGIRVGAIAPGFIETDMTAGMKPEALEKVCSVIPMKRLGKPDEIAHSVEYIIENDYFTGRVIECDGGLRI</sequence>
<comment type="similarity">
    <text evidence="1">Belongs to the short-chain dehydrogenases/reductases (SDR) family.</text>
</comment>